<feature type="region of interest" description="Disordered" evidence="1">
    <location>
        <begin position="177"/>
        <end position="205"/>
    </location>
</feature>
<evidence type="ECO:0000256" key="1">
    <source>
        <dbReference type="SAM" id="MobiDB-lite"/>
    </source>
</evidence>
<feature type="transmembrane region" description="Helical" evidence="2">
    <location>
        <begin position="46"/>
        <end position="66"/>
    </location>
</feature>
<feature type="region of interest" description="Disordered" evidence="1">
    <location>
        <begin position="261"/>
        <end position="289"/>
    </location>
</feature>
<accession>A0ABY4F4R1</accession>
<name>A0ABY4F4R1_9BACT</name>
<dbReference type="RefSeq" id="WP_244713950.1">
    <property type="nucleotide sequence ID" value="NZ_CP095049.1"/>
</dbReference>
<proteinExistence type="predicted"/>
<organism evidence="4 5">
    <name type="scientific">Hymenobacter cellulosivorans</name>
    <dbReference type="NCBI Taxonomy" id="2932249"/>
    <lineage>
        <taxon>Bacteria</taxon>
        <taxon>Pseudomonadati</taxon>
        <taxon>Bacteroidota</taxon>
        <taxon>Cytophagia</taxon>
        <taxon>Cytophagales</taxon>
        <taxon>Hymenobacteraceae</taxon>
        <taxon>Hymenobacter</taxon>
    </lineage>
</organism>
<feature type="region of interest" description="Disordered" evidence="1">
    <location>
        <begin position="77"/>
        <end position="155"/>
    </location>
</feature>
<gene>
    <name evidence="4" type="ORF">MUN80_14195</name>
</gene>
<dbReference type="Proteomes" id="UP000831785">
    <property type="component" value="Chromosome"/>
</dbReference>
<feature type="compositionally biased region" description="Polar residues" evidence="1">
    <location>
        <begin position="121"/>
        <end position="133"/>
    </location>
</feature>
<feature type="compositionally biased region" description="Low complexity" evidence="1">
    <location>
        <begin position="134"/>
        <end position="155"/>
    </location>
</feature>
<feature type="compositionally biased region" description="Low complexity" evidence="1">
    <location>
        <begin position="278"/>
        <end position="289"/>
    </location>
</feature>
<keyword evidence="5" id="KW-1185">Reference proteome</keyword>
<dbReference type="EMBL" id="CP095049">
    <property type="protein sequence ID" value="UOQ50909.1"/>
    <property type="molecule type" value="Genomic_DNA"/>
</dbReference>
<evidence type="ECO:0000256" key="2">
    <source>
        <dbReference type="SAM" id="Phobius"/>
    </source>
</evidence>
<dbReference type="Pfam" id="PF13568">
    <property type="entry name" value="OMP_b-brl_2"/>
    <property type="match status" value="1"/>
</dbReference>
<keyword evidence="2" id="KW-0472">Membrane</keyword>
<feature type="compositionally biased region" description="Polar residues" evidence="1">
    <location>
        <begin position="263"/>
        <end position="277"/>
    </location>
</feature>
<keyword evidence="2" id="KW-0812">Transmembrane</keyword>
<feature type="domain" description="Outer membrane protein beta-barrel" evidence="3">
    <location>
        <begin position="395"/>
        <end position="537"/>
    </location>
</feature>
<feature type="compositionally biased region" description="Polar residues" evidence="1">
    <location>
        <begin position="85"/>
        <end position="98"/>
    </location>
</feature>
<evidence type="ECO:0000313" key="5">
    <source>
        <dbReference type="Proteomes" id="UP000831785"/>
    </source>
</evidence>
<sequence length="579" mass="61553">MTEHESEQFYKDLQQKLHGYGSAPPETVWRGIREQVPARKRRFRPVLWLLLVGALLVGVTVGTQQWGHAVFGPGTAADPAPVASRSEQTGSEARSSAGNAAGQPNGAVATTEPRGNAADQLGNSGNAAGNDNITPADSNPAATTASASSGARNARTSAASKQLLLARIDTRGKRAVRIGAASHSDAARSSTQPGEEGSATAASASKAVSAATASTTAARNRSLRRNARNSAPLLAAAGARAAATRKASFSASRRAATELARTASASHSRTVATRSAISRTRVGRSAASRSAAATPTLLDAEAMGTRDLASTESVASIRRRRAQQAKISNEPLDLLVIRPEVAEAPEPEVKATRRRPARRPTRQEIRLRNWSAQLLLGSGLSYRALGGSATPLERLERPSMSFSGQATATYALSRQLAMSAGLGYSEYATSLNYRLRKGNSDSLGMQQKKFRDVYRFLTIPVQAQLTLAGNARWRYGVQFGGTVAFLTDAKTTEGSACNCQQVQWSSSTRTMPFNRTNLTLTGGAFASYQFAPGQWFTLRPQGDIFLNSVSTGTSGRAPRRPWNLGLQAGYSWDLDPRKH</sequence>
<keyword evidence="2" id="KW-1133">Transmembrane helix</keyword>
<dbReference type="InterPro" id="IPR025665">
    <property type="entry name" value="Beta-barrel_OMP_2"/>
</dbReference>
<reference evidence="4 5" key="1">
    <citation type="submission" date="2022-04" db="EMBL/GenBank/DDBJ databases">
        <title>Hymenobacter sp. isolated from the air.</title>
        <authorList>
            <person name="Won M."/>
            <person name="Lee C.-M."/>
            <person name="Woen H.-Y."/>
            <person name="Kwon S.-W."/>
        </authorList>
    </citation>
    <scope>NUCLEOTIDE SEQUENCE [LARGE SCALE GENOMIC DNA]</scope>
    <source>
        <strain evidence="5">5116 S-27</strain>
    </source>
</reference>
<evidence type="ECO:0000259" key="3">
    <source>
        <dbReference type="Pfam" id="PF13568"/>
    </source>
</evidence>
<evidence type="ECO:0000313" key="4">
    <source>
        <dbReference type="EMBL" id="UOQ50909.1"/>
    </source>
</evidence>
<protein>
    <submittedName>
        <fullName evidence="4">PorT family protein</fullName>
    </submittedName>
</protein>